<dbReference type="PROSITE" id="PS50932">
    <property type="entry name" value="HTH_LACI_2"/>
    <property type="match status" value="1"/>
</dbReference>
<evidence type="ECO:0000256" key="2">
    <source>
        <dbReference type="ARBA" id="ARBA00023125"/>
    </source>
</evidence>
<gene>
    <name evidence="5" type="ORF">GCM10010531_22970</name>
</gene>
<dbReference type="GO" id="GO:0003677">
    <property type="term" value="F:DNA binding"/>
    <property type="evidence" value="ECO:0007669"/>
    <property type="project" value="UniProtKB-KW"/>
</dbReference>
<keyword evidence="2 5" id="KW-0238">DNA-binding</keyword>
<dbReference type="SUPFAM" id="SSF53822">
    <property type="entry name" value="Periplasmic binding protein-like I"/>
    <property type="match status" value="1"/>
</dbReference>
<dbReference type="CDD" id="cd01392">
    <property type="entry name" value="HTH_LacI"/>
    <property type="match status" value="1"/>
</dbReference>
<dbReference type="InterPro" id="IPR001761">
    <property type="entry name" value="Peripla_BP/Lac1_sug-bd_dom"/>
</dbReference>
<keyword evidence="1" id="KW-0805">Transcription regulation</keyword>
<dbReference type="PANTHER" id="PTHR30146">
    <property type="entry name" value="LACI-RELATED TRANSCRIPTIONAL REPRESSOR"/>
    <property type="match status" value="1"/>
</dbReference>
<evidence type="ECO:0000313" key="5">
    <source>
        <dbReference type="EMBL" id="GAA3169295.1"/>
    </source>
</evidence>
<evidence type="ECO:0000259" key="4">
    <source>
        <dbReference type="PROSITE" id="PS50932"/>
    </source>
</evidence>
<organism evidence="5 6">
    <name type="scientific">Blastococcus jejuensis</name>
    <dbReference type="NCBI Taxonomy" id="351224"/>
    <lineage>
        <taxon>Bacteria</taxon>
        <taxon>Bacillati</taxon>
        <taxon>Actinomycetota</taxon>
        <taxon>Actinomycetes</taxon>
        <taxon>Geodermatophilales</taxon>
        <taxon>Geodermatophilaceae</taxon>
        <taxon>Blastococcus</taxon>
    </lineage>
</organism>
<dbReference type="Proteomes" id="UP001499924">
    <property type="component" value="Unassembled WGS sequence"/>
</dbReference>
<dbReference type="Pfam" id="PF00356">
    <property type="entry name" value="LacI"/>
    <property type="match status" value="1"/>
</dbReference>
<dbReference type="Gene3D" id="1.10.260.40">
    <property type="entry name" value="lambda repressor-like DNA-binding domains"/>
    <property type="match status" value="1"/>
</dbReference>
<evidence type="ECO:0000313" key="6">
    <source>
        <dbReference type="Proteomes" id="UP001499924"/>
    </source>
</evidence>
<dbReference type="InterPro" id="IPR028082">
    <property type="entry name" value="Peripla_BP_I"/>
</dbReference>
<dbReference type="PANTHER" id="PTHR30146:SF109">
    <property type="entry name" value="HTH-TYPE TRANSCRIPTIONAL REGULATOR GALS"/>
    <property type="match status" value="1"/>
</dbReference>
<name>A0ABP6P806_9ACTN</name>
<accession>A0ABP6P806</accession>
<dbReference type="InterPro" id="IPR000843">
    <property type="entry name" value="HTH_LacI"/>
</dbReference>
<protein>
    <submittedName>
        <fullName evidence="5">LacI family DNA-binding transcriptional regulator</fullName>
    </submittedName>
</protein>
<proteinExistence type="predicted"/>
<dbReference type="EMBL" id="BAAAVV010000004">
    <property type="protein sequence ID" value="GAA3169295.1"/>
    <property type="molecule type" value="Genomic_DNA"/>
</dbReference>
<keyword evidence="6" id="KW-1185">Reference proteome</keyword>
<dbReference type="Gene3D" id="3.40.50.2300">
    <property type="match status" value="2"/>
</dbReference>
<dbReference type="InterPro" id="IPR010982">
    <property type="entry name" value="Lambda_DNA-bd_dom_sf"/>
</dbReference>
<sequence>MRPPTLRDVALQAGVHPATASRALNPETRGLVNEDTANRVIKVAKALGYRPNPIARSLKTARSATIGLLVPDLTNPLFPPIVRGVEQVLSPVGYSAWIVNTDNDLDRERSQVMSLRSRQVEGFIIATARLHHPLLEQLHAEGVPMVLVNRRLADGGVPSVTPDDAAGATMAVAHLTSLGHTRIAHLAGPQDTSTGVVRLRAYREALAAHGIEEDPALIATCASWTEQEGAVGLRQLLDSGADFTAVLGGNDMLALGCYDVLEERGLSCPQDLSVVGFNDVPFVDKLRPPLTSIHVPHQEMGAEAAHLLLDMLQNPGRHPRSVLLPPTIAVRQSTAPPRAHTP</sequence>
<dbReference type="RefSeq" id="WP_344688997.1">
    <property type="nucleotide sequence ID" value="NZ_BAAAVV010000004.1"/>
</dbReference>
<keyword evidence="3" id="KW-0804">Transcription</keyword>
<dbReference type="SMART" id="SM00354">
    <property type="entry name" value="HTH_LACI"/>
    <property type="match status" value="1"/>
</dbReference>
<feature type="domain" description="HTH lacI-type" evidence="4">
    <location>
        <begin position="4"/>
        <end position="60"/>
    </location>
</feature>
<dbReference type="CDD" id="cd06267">
    <property type="entry name" value="PBP1_LacI_sugar_binding-like"/>
    <property type="match status" value="1"/>
</dbReference>
<comment type="caution">
    <text evidence="5">The sequence shown here is derived from an EMBL/GenBank/DDBJ whole genome shotgun (WGS) entry which is preliminary data.</text>
</comment>
<reference evidence="6" key="1">
    <citation type="journal article" date="2019" name="Int. J. Syst. Evol. Microbiol.">
        <title>The Global Catalogue of Microorganisms (GCM) 10K type strain sequencing project: providing services to taxonomists for standard genome sequencing and annotation.</title>
        <authorList>
            <consortium name="The Broad Institute Genomics Platform"/>
            <consortium name="The Broad Institute Genome Sequencing Center for Infectious Disease"/>
            <person name="Wu L."/>
            <person name="Ma J."/>
        </authorList>
    </citation>
    <scope>NUCLEOTIDE SEQUENCE [LARGE SCALE GENOMIC DNA]</scope>
    <source>
        <strain evidence="6">JCM 15614</strain>
    </source>
</reference>
<dbReference type="SUPFAM" id="SSF47413">
    <property type="entry name" value="lambda repressor-like DNA-binding domains"/>
    <property type="match status" value="1"/>
</dbReference>
<evidence type="ECO:0000256" key="1">
    <source>
        <dbReference type="ARBA" id="ARBA00023015"/>
    </source>
</evidence>
<evidence type="ECO:0000256" key="3">
    <source>
        <dbReference type="ARBA" id="ARBA00023163"/>
    </source>
</evidence>
<dbReference type="Pfam" id="PF00532">
    <property type="entry name" value="Peripla_BP_1"/>
    <property type="match status" value="1"/>
</dbReference>